<dbReference type="CDD" id="cd17932">
    <property type="entry name" value="DEXQc_UvrD"/>
    <property type="match status" value="1"/>
</dbReference>
<dbReference type="Pfam" id="PF13361">
    <property type="entry name" value="UvrD_C"/>
    <property type="match status" value="1"/>
</dbReference>
<evidence type="ECO:0000256" key="13">
    <source>
        <dbReference type="SAM" id="MobiDB-lite"/>
    </source>
</evidence>
<evidence type="ECO:0000259" key="15">
    <source>
        <dbReference type="PROSITE" id="PS51217"/>
    </source>
</evidence>
<reference evidence="16 17" key="1">
    <citation type="submission" date="2015-10" db="EMBL/GenBank/DDBJ databases">
        <title>Draft Genome Sequence of Chlorobium limicola strain Frasassi Growing under Artificial Lighting in the Frasassi Cave System.</title>
        <authorList>
            <person name="Mansor M."/>
            <person name="Macalady J."/>
        </authorList>
    </citation>
    <scope>NUCLEOTIDE SEQUENCE [LARGE SCALE GENOMIC DNA]</scope>
    <source>
        <strain evidence="16 17">Frasassi</strain>
    </source>
</reference>
<dbReference type="PANTHER" id="PTHR11070">
    <property type="entry name" value="UVRD / RECB / PCRA DNA HELICASE FAMILY MEMBER"/>
    <property type="match status" value="1"/>
</dbReference>
<gene>
    <name evidence="16" type="ORF">ASB62_03190</name>
</gene>
<evidence type="ECO:0000256" key="11">
    <source>
        <dbReference type="ARBA" id="ARBA00048988"/>
    </source>
</evidence>
<keyword evidence="3 12" id="KW-0378">Hydrolase</keyword>
<evidence type="ECO:0000259" key="14">
    <source>
        <dbReference type="PROSITE" id="PS51198"/>
    </source>
</evidence>
<name>A0A101JQR4_CHLLI</name>
<comment type="catalytic activity">
    <reaction evidence="8">
        <text>Couples ATP hydrolysis with the unwinding of duplex DNA by translocating in the 3'-5' direction.</text>
        <dbReference type="EC" id="5.6.2.4"/>
    </reaction>
</comment>
<accession>A0A101JQR4</accession>
<evidence type="ECO:0000313" key="17">
    <source>
        <dbReference type="Proteomes" id="UP000053937"/>
    </source>
</evidence>
<dbReference type="EC" id="5.6.2.4" evidence="9"/>
<keyword evidence="4 12" id="KW-0347">Helicase</keyword>
<dbReference type="InterPro" id="IPR027417">
    <property type="entry name" value="P-loop_NTPase"/>
</dbReference>
<dbReference type="EMBL" id="LMBR01000066">
    <property type="protein sequence ID" value="KUL31290.1"/>
    <property type="molecule type" value="Genomic_DNA"/>
</dbReference>
<dbReference type="AlphaFoldDB" id="A0A101JQR4"/>
<comment type="caution">
    <text evidence="16">The sequence shown here is derived from an EMBL/GenBank/DDBJ whole genome shotgun (WGS) entry which is preliminary data.</text>
</comment>
<dbReference type="PROSITE" id="PS51217">
    <property type="entry name" value="UVRD_HELICASE_CTER"/>
    <property type="match status" value="1"/>
</dbReference>
<dbReference type="Pfam" id="PF00580">
    <property type="entry name" value="UvrD-helicase"/>
    <property type="match status" value="1"/>
</dbReference>
<evidence type="ECO:0000256" key="2">
    <source>
        <dbReference type="ARBA" id="ARBA00022741"/>
    </source>
</evidence>
<evidence type="ECO:0000256" key="1">
    <source>
        <dbReference type="ARBA" id="ARBA00009922"/>
    </source>
</evidence>
<feature type="binding site" evidence="12">
    <location>
        <begin position="27"/>
        <end position="34"/>
    </location>
    <ligand>
        <name>ATP</name>
        <dbReference type="ChEBI" id="CHEBI:30616"/>
    </ligand>
</feature>
<evidence type="ECO:0000256" key="4">
    <source>
        <dbReference type="ARBA" id="ARBA00022806"/>
    </source>
</evidence>
<dbReference type="OrthoDB" id="9810135at2"/>
<dbReference type="Gene3D" id="1.10.486.10">
    <property type="entry name" value="PCRA, domain 4"/>
    <property type="match status" value="1"/>
</dbReference>
<dbReference type="GO" id="GO:0033202">
    <property type="term" value="C:DNA helicase complex"/>
    <property type="evidence" value="ECO:0007669"/>
    <property type="project" value="TreeGrafter"/>
</dbReference>
<feature type="domain" description="UvrD-like helicase ATP-binding" evidence="14">
    <location>
        <begin position="6"/>
        <end position="286"/>
    </location>
</feature>
<dbReference type="PANTHER" id="PTHR11070:SF2">
    <property type="entry name" value="ATP-DEPENDENT DNA HELICASE SRS2"/>
    <property type="match status" value="1"/>
</dbReference>
<keyword evidence="2 12" id="KW-0547">Nucleotide-binding</keyword>
<dbReference type="GO" id="GO:0016887">
    <property type="term" value="F:ATP hydrolysis activity"/>
    <property type="evidence" value="ECO:0007669"/>
    <property type="project" value="RHEA"/>
</dbReference>
<dbReference type="Gene3D" id="3.40.50.300">
    <property type="entry name" value="P-loop containing nucleotide triphosphate hydrolases"/>
    <property type="match status" value="2"/>
</dbReference>
<dbReference type="GO" id="GO:0000725">
    <property type="term" value="P:recombinational repair"/>
    <property type="evidence" value="ECO:0007669"/>
    <property type="project" value="TreeGrafter"/>
</dbReference>
<sequence length="741" mass="83754">MTDFLRDLNDVQRSAVTATEGPVMVLAGAGSGKTRVITYRIAHLIRNNGVTPYNILALTFTNKAAGEMRHRIDKLLQSGSASGLWIGTFHSVFARLLRSYIHLIGYDRNFSIFDSDDSKSLIRQSMNELGITNDSLPVNAVQSIISKAKNSFILPSEFQSRPGDYNQQKAAKVYELYTRKLRENNALDFDDLLIKPLELFRAHEAVLGELQETFRYILIDEYQDTNRAQYLAAKMLGAKHRNIFVVGDDAQSIYSWRGADISNILNFQDDYQDSLTFKLVENYRSTGTILQAANSVIRNNHRQIKKELISNRSAGEPVTLIEAYNERQEGEKVAEHIRSMRQKDGHDYSGFAVFYRTNAQSRVLEDVMRQNRIPYRIFGSVSFYKRKEIKDAVAYLRFIVNERDNESLLRIINFPPRKIGDVSIAKLKEYAVLQDSSLYDAIRNAAEGGFQQRLVNALESFSSVIEKLKELSEYGSVYDVLSELYSLTAIPAQLQAENTAESLARYDNLQELLSMARDFSDHNPDSSSLGDFLENISLASDYDETRESDNYVSLMTVHASKGLEFPVVFITGMEERLFPLNTYEQDELEEERRLFYVAMTRAQEKIFLSWARSRYQYGQPQQCLRSMFVTEIDASIVRTESGELISGRSSSERASSSGTATSRGFQSKAPSPQSGIQTPRQESKSASKGFRAGAMVHHALFGPGMILEVHGSGSGQKVKIRFRTAGDKTLMVQYANLRIVS</sequence>
<keyword evidence="6" id="KW-0238">DNA-binding</keyword>
<keyword evidence="17" id="KW-1185">Reference proteome</keyword>
<comment type="catalytic activity">
    <reaction evidence="11">
        <text>ATP + H2O = ADP + phosphate + H(+)</text>
        <dbReference type="Rhea" id="RHEA:13065"/>
        <dbReference type="ChEBI" id="CHEBI:15377"/>
        <dbReference type="ChEBI" id="CHEBI:15378"/>
        <dbReference type="ChEBI" id="CHEBI:30616"/>
        <dbReference type="ChEBI" id="CHEBI:43474"/>
        <dbReference type="ChEBI" id="CHEBI:456216"/>
        <dbReference type="EC" id="5.6.2.4"/>
    </reaction>
</comment>
<dbReference type="GO" id="GO:0043138">
    <property type="term" value="F:3'-5' DNA helicase activity"/>
    <property type="evidence" value="ECO:0007669"/>
    <property type="project" value="UniProtKB-EC"/>
</dbReference>
<proteinExistence type="inferred from homology"/>
<keyword evidence="7" id="KW-0413">Isomerase</keyword>
<dbReference type="InterPro" id="IPR014017">
    <property type="entry name" value="DNA_helicase_UvrD-like_C"/>
</dbReference>
<evidence type="ECO:0000256" key="6">
    <source>
        <dbReference type="ARBA" id="ARBA00023125"/>
    </source>
</evidence>
<feature type="compositionally biased region" description="Low complexity" evidence="13">
    <location>
        <begin position="646"/>
        <end position="664"/>
    </location>
</feature>
<comment type="similarity">
    <text evidence="1">Belongs to the helicase family. UvrD subfamily.</text>
</comment>
<evidence type="ECO:0000256" key="5">
    <source>
        <dbReference type="ARBA" id="ARBA00022840"/>
    </source>
</evidence>
<evidence type="ECO:0000256" key="3">
    <source>
        <dbReference type="ARBA" id="ARBA00022801"/>
    </source>
</evidence>
<dbReference type="RefSeq" id="WP_059138593.1">
    <property type="nucleotide sequence ID" value="NZ_LMBR01000066.1"/>
</dbReference>
<feature type="region of interest" description="Disordered" evidence="13">
    <location>
        <begin position="643"/>
        <end position="689"/>
    </location>
</feature>
<evidence type="ECO:0000313" key="16">
    <source>
        <dbReference type="EMBL" id="KUL31290.1"/>
    </source>
</evidence>
<dbReference type="InterPro" id="IPR000212">
    <property type="entry name" value="DNA_helicase_UvrD/REP"/>
</dbReference>
<evidence type="ECO:0000256" key="12">
    <source>
        <dbReference type="PROSITE-ProRule" id="PRU00560"/>
    </source>
</evidence>
<dbReference type="GO" id="GO:0005524">
    <property type="term" value="F:ATP binding"/>
    <property type="evidence" value="ECO:0007669"/>
    <property type="project" value="UniProtKB-UniRule"/>
</dbReference>
<dbReference type="Proteomes" id="UP000053937">
    <property type="component" value="Unassembled WGS sequence"/>
</dbReference>
<protein>
    <recommendedName>
        <fullName evidence="9">DNA 3'-5' helicase</fullName>
        <ecNumber evidence="9">5.6.2.4</ecNumber>
    </recommendedName>
    <alternativeName>
        <fullName evidence="10">DNA 3'-5' helicase II</fullName>
    </alternativeName>
</protein>
<dbReference type="CDD" id="cd18807">
    <property type="entry name" value="SF1_C_UvrD"/>
    <property type="match status" value="1"/>
</dbReference>
<dbReference type="GO" id="GO:0005829">
    <property type="term" value="C:cytosol"/>
    <property type="evidence" value="ECO:0007669"/>
    <property type="project" value="TreeGrafter"/>
</dbReference>
<feature type="domain" description="UvrD-like helicase C-terminal" evidence="15">
    <location>
        <begin position="287"/>
        <end position="562"/>
    </location>
</feature>
<dbReference type="PROSITE" id="PS51198">
    <property type="entry name" value="UVRD_HELICASE_ATP_BIND"/>
    <property type="match status" value="1"/>
</dbReference>
<dbReference type="Pfam" id="PF21196">
    <property type="entry name" value="PcrA_UvrD_tudor"/>
    <property type="match status" value="1"/>
</dbReference>
<evidence type="ECO:0000256" key="10">
    <source>
        <dbReference type="ARBA" id="ARBA00034923"/>
    </source>
</evidence>
<dbReference type="InterPro" id="IPR014016">
    <property type="entry name" value="UvrD-like_ATP-bd"/>
</dbReference>
<keyword evidence="5 12" id="KW-0067">ATP-binding</keyword>
<dbReference type="Gene3D" id="1.10.10.160">
    <property type="match status" value="1"/>
</dbReference>
<feature type="compositionally biased region" description="Polar residues" evidence="13">
    <location>
        <begin position="668"/>
        <end position="686"/>
    </location>
</feature>
<organism evidence="16 17">
    <name type="scientific">Chlorobium limicola</name>
    <dbReference type="NCBI Taxonomy" id="1092"/>
    <lineage>
        <taxon>Bacteria</taxon>
        <taxon>Pseudomonadati</taxon>
        <taxon>Chlorobiota</taxon>
        <taxon>Chlorobiia</taxon>
        <taxon>Chlorobiales</taxon>
        <taxon>Chlorobiaceae</taxon>
        <taxon>Chlorobium/Pelodictyon group</taxon>
        <taxon>Chlorobium</taxon>
    </lineage>
</organism>
<evidence type="ECO:0000256" key="7">
    <source>
        <dbReference type="ARBA" id="ARBA00023235"/>
    </source>
</evidence>
<evidence type="ECO:0000256" key="8">
    <source>
        <dbReference type="ARBA" id="ARBA00034617"/>
    </source>
</evidence>
<evidence type="ECO:0000256" key="9">
    <source>
        <dbReference type="ARBA" id="ARBA00034808"/>
    </source>
</evidence>
<dbReference type="InterPro" id="IPR013986">
    <property type="entry name" value="DExx_box_DNA_helicase_dom_sf"/>
</dbReference>
<dbReference type="SUPFAM" id="SSF52540">
    <property type="entry name" value="P-loop containing nucleoside triphosphate hydrolases"/>
    <property type="match status" value="1"/>
</dbReference>
<dbReference type="GO" id="GO:0003677">
    <property type="term" value="F:DNA binding"/>
    <property type="evidence" value="ECO:0007669"/>
    <property type="project" value="UniProtKB-KW"/>
</dbReference>